<dbReference type="ExpressionAtlas" id="Q9LDL8">
    <property type="expression patterns" value="baseline"/>
</dbReference>
<dbReference type="GO" id="GO:0004523">
    <property type="term" value="F:RNA-DNA hybrid ribonuclease activity"/>
    <property type="evidence" value="ECO:0007669"/>
    <property type="project" value="InterPro"/>
</dbReference>
<dbReference type="InterPro" id="IPR044730">
    <property type="entry name" value="RNase_H-like_dom_plant"/>
</dbReference>
<dbReference type="SUPFAM" id="SSF56672">
    <property type="entry name" value="DNA/RNA polymerases"/>
    <property type="match status" value="1"/>
</dbReference>
<dbReference type="PANTHER" id="PTHR33116">
    <property type="entry name" value="REVERSE TRANSCRIPTASE ZINC-BINDING DOMAIN-CONTAINING PROTEIN-RELATED-RELATED"/>
    <property type="match status" value="1"/>
</dbReference>
<dbReference type="InterPro" id="IPR043502">
    <property type="entry name" value="DNA/RNA_pol_sf"/>
</dbReference>
<dbReference type="PIR" id="H85088">
    <property type="entry name" value="H85088"/>
</dbReference>
<accession>Q9LDL8</accession>
<dbReference type="InterPro" id="IPR012337">
    <property type="entry name" value="RNaseH-like_sf"/>
</dbReference>
<dbReference type="InterPro" id="IPR002156">
    <property type="entry name" value="RNaseH_domain"/>
</dbReference>
<dbReference type="CDD" id="cd01650">
    <property type="entry name" value="RT_nLTR_like"/>
    <property type="match status" value="1"/>
</dbReference>
<dbReference type="PANTHER" id="PTHR33116:SF78">
    <property type="entry name" value="OS12G0587133 PROTEIN"/>
    <property type="match status" value="1"/>
</dbReference>
<reference evidence="3" key="3">
    <citation type="submission" date="2000-03" db="EMBL/GenBank/DDBJ databases">
        <authorList>
            <person name="McCombie R.W."/>
            <person name="Spiegel L.A."/>
            <person name="Huang E.N."/>
            <person name="Nascimento L.U."/>
            <person name="de la Bastide M."/>
            <person name="Vil D.M."/>
            <person name="Preston R.R."/>
            <person name="Matero A."/>
            <person name="Shah R."/>
            <person name="O'Shaughnessy A."/>
            <person name="Rodriguez M."/>
            <person name="Shekher M."/>
            <person name="Schutz K."/>
            <person name="See L.H."/>
            <person name="Swaby I."/>
            <person name="Habermann K."/>
            <person name="Dedhia N.N."/>
            <person name="Mewes H.W."/>
            <person name="Lemcke K."/>
            <person name="Mayer K.F.X."/>
        </authorList>
    </citation>
    <scope>NUCLEOTIDE SEQUENCE</scope>
</reference>
<feature type="domain" description="RNase H type-1" evidence="1">
    <location>
        <begin position="845"/>
        <end position="947"/>
    </location>
</feature>
<dbReference type="Pfam" id="PF13456">
    <property type="entry name" value="RVT_3"/>
    <property type="match status" value="1"/>
</dbReference>
<dbReference type="CDD" id="cd06222">
    <property type="entry name" value="RNase_H_like"/>
    <property type="match status" value="1"/>
</dbReference>
<dbReference type="EMBL" id="AL161813">
    <property type="protein sequence ID" value="CAB82119.1"/>
    <property type="molecule type" value="Genomic_DNA"/>
</dbReference>
<reference evidence="3" key="4">
    <citation type="submission" date="2000-03" db="EMBL/GenBank/DDBJ databases">
        <authorList>
            <person name="EU Arabidopsis sequencing project"/>
        </authorList>
    </citation>
    <scope>NUCLEOTIDE SEQUENCE</scope>
</reference>
<evidence type="ECO:0000313" key="2">
    <source>
        <dbReference type="EMBL" id="CAB78008.1"/>
    </source>
</evidence>
<dbReference type="SUPFAM" id="SSF53098">
    <property type="entry name" value="Ribonuclease H-like"/>
    <property type="match status" value="1"/>
</dbReference>
<reference key="1">
    <citation type="journal article" date="1999" name="Nature">
        <title>Sequence and analysis of chromosome 4 of the plant Arabidopsis thaliana.</title>
        <authorList>
            <consortium name="EU"/>
            <consortium name="CSHL and WU Arabidopsis Sequencing Project"/>
            <person name="Mayer K."/>
            <person name="Schuller C."/>
            <person name="Wambutt R."/>
            <person name="Murphy G."/>
            <person name="Volckaert G."/>
            <person name="Pohl T."/>
            <person name="Dusterhoft A."/>
            <person name="Stiekema W."/>
            <person name="Entian K.D."/>
            <person name="Terryn N."/>
            <person name="Harris B."/>
            <person name="Ansorge W."/>
            <person name="Brandt P."/>
            <person name="Grivell L."/>
            <person name="Rieger M."/>
            <person name="Weichselgartner M."/>
            <person name="de Simone V."/>
            <person name="Obermaier B."/>
            <person name="Mache R."/>
            <person name="Muller M."/>
            <person name="Kreis M."/>
            <person name="Delseny M."/>
            <person name="Puigdomenech P."/>
            <person name="Watson M."/>
            <person name="Schmidtheini T."/>
            <person name="Reichert B."/>
            <person name="Portatelle D."/>
            <person name="Perez-Alonso M."/>
            <person name="Boutry M."/>
            <person name="Bancroft I."/>
            <person name="Vos P."/>
            <person name="Hoheisel J."/>
            <person name="Zimmermann W."/>
            <person name="Wedler H."/>
            <person name="Ridley P."/>
            <person name="Langham S.A."/>
            <person name="McCullagh B."/>
            <person name="Bilham L."/>
            <person name="Robben J."/>
            <person name="Van der Schueren J."/>
            <person name="Grymonprez B."/>
            <person name="Chuang Y.J."/>
            <person name="Vandenbussche F."/>
            <person name="Braeken M."/>
            <person name="Weltjens I."/>
            <person name="Voet M."/>
            <person name="Bastiaens I."/>
            <person name="Aert R."/>
            <person name="Defoor E."/>
            <person name="Weitzenegger T."/>
            <person name="Bothe G."/>
            <person name="Ramsperger U."/>
            <person name="Hilbert H."/>
            <person name="Braun M."/>
            <person name="Holzer E."/>
            <person name="Brandt A."/>
            <person name="Peters S."/>
            <person name="van Staveren M."/>
            <person name="Dirske W."/>
            <person name="Mooijman P."/>
            <person name="Klein Lankhorst R."/>
            <person name="Rose M."/>
            <person name="Hauf J."/>
            <person name="Kotter P."/>
            <person name="Berneiser S."/>
            <person name="Hempel S."/>
            <person name="Feldpausch M."/>
            <person name="Lamberth S."/>
            <person name="Van den Daele H."/>
            <person name="De Keyser A."/>
            <person name="Buysshaert C."/>
            <person name="Gielen J."/>
            <person name="Villarroel R."/>
            <person name="De Clercq R."/>
            <person name="Van Montagu M."/>
            <person name="Rogers J."/>
            <person name="Cronin A."/>
            <person name="Quail M."/>
            <person name="Bray-Allen S."/>
            <person name="Clark L."/>
            <person name="Doggett J."/>
            <person name="Hall S."/>
            <person name="Kay M."/>
            <person name="Lennard N."/>
            <person name="McLay K."/>
            <person name="Mayes R."/>
            <person name="Pettett A."/>
            <person name="Rajandream M.A."/>
            <person name="Lyne M."/>
            <person name="Benes V."/>
            <person name="Rechmann S."/>
            <person name="Borkova D."/>
            <person name="Blocker H."/>
            <person name="Scharfe M."/>
            <person name="Grimm M."/>
            <person name="Lohnert T.H."/>
            <person name="Dose S."/>
            <person name="de Haan M."/>
            <person name="Maarse A."/>
            <person name="Schafer M."/>
            <person name="Muller-Auer S."/>
            <person name="Gabel C."/>
            <person name="Fuchs M."/>
            <person name="Fartmann B."/>
            <person name="Granderath K."/>
            <person name="Dauner D."/>
            <person name="Herzl A."/>
            <person name="Neumann S."/>
            <person name="Argiriou A."/>
            <person name="Vitale D."/>
            <person name="Liguori R."/>
            <person name="Piravandi E."/>
            <person name="Massenet O."/>
            <person name="Quigley F."/>
            <person name="Clabauld G."/>
            <person name="Mundlein A."/>
            <person name="Felber R."/>
            <person name="Schnabl S."/>
            <person name="Hiller R."/>
            <person name="Schmidt W."/>
            <person name="Lecharny A."/>
            <person name="Aubourg S."/>
            <person name="Chefdor F."/>
            <person name="Cooke R."/>
            <person name="Berger C."/>
            <person name="Montfort A."/>
            <person name="Casacuberta E."/>
            <person name="Gibbons T."/>
            <person name="Weber N."/>
            <person name="Vandenbol M."/>
            <person name="Bargues M."/>
            <person name="Terol J."/>
            <person name="Torres A."/>
            <person name="Perez-Perez A."/>
            <person name="Purnelle B."/>
            <person name="Bent E."/>
            <person name="Johnson S."/>
            <person name="Tacon D."/>
            <person name="Jesse T."/>
            <person name="Heijnen L."/>
            <person name="Schwarz S."/>
            <person name="Scholler P."/>
            <person name="Heber S."/>
            <person name="Francs P."/>
            <person name="Bielke C."/>
            <person name="Frishman D."/>
            <person name="Haase D."/>
            <person name="Lemcke K."/>
            <person name="Mewes H.W."/>
            <person name="Stocker S."/>
            <person name="Zaccaria P."/>
            <person name="Bevan M."/>
            <person name="Wilson R.K."/>
            <person name="de la Bastide M."/>
            <person name="Habermann K."/>
            <person name="Parnell L."/>
            <person name="Dedhia N."/>
            <person name="Gnoj L."/>
            <person name="Schutz K."/>
            <person name="Huang E."/>
            <person name="Spiegel L."/>
            <person name="Sehkon M."/>
            <person name="Murray J."/>
            <person name="Sheet P."/>
            <person name="Cordes M."/>
            <person name="Abu-Threideh J."/>
            <person name="Stoneking T."/>
            <person name="Kalicki J."/>
            <person name="Graves T."/>
            <person name="Harmon G."/>
            <person name="Edwards J."/>
            <person name="Latreille P."/>
            <person name="Courtney L."/>
            <person name="Cloud J."/>
            <person name="Abbott A."/>
            <person name="Scott K."/>
            <person name="Johnson D."/>
            <person name="Minx P."/>
            <person name="Bentley D."/>
            <person name="Fulton B."/>
            <person name="Miller N."/>
            <person name="Greco T."/>
            <person name="Kemp K."/>
            <person name="Kramer J."/>
            <person name="Fulton L."/>
            <person name="Mardis E."/>
            <person name="Dante M."/>
            <person name="Pepin K."/>
            <person name="Hillier L."/>
            <person name="Nelson J."/>
            <person name="Spieth J."/>
            <person name="Ryan E."/>
            <person name="Andrews S."/>
            <person name="Geisel C."/>
            <person name="Layman D."/>
            <person name="Du H."/>
            <person name="Ali J."/>
            <person name="Berghoff A."/>
            <person name="Jones K."/>
            <person name="Drone K."/>
            <person name="Cotton M."/>
            <person name="Joshu C."/>
            <person name="Antonoiu B."/>
            <person name="Zidanic M."/>
            <person name="Strong C."/>
            <person name="Sun H."/>
            <person name="Lamar B."/>
            <person name="Yordan C."/>
            <person name="Ma P."/>
            <person name="Zhong J."/>
            <person name="Preston R."/>
            <person name="Vil D."/>
            <person name="Shekher M."/>
            <person name="Matero A."/>
            <person name="Shah R."/>
            <person name="Swaby I.K."/>
            <person name="O'Shaughnessy A."/>
            <person name="Rodriguez M."/>
            <person name="Hoffmann J."/>
            <person name="Till S."/>
            <person name="Granat S."/>
            <person name="Shohdy N."/>
            <person name="Hasegawa A."/>
            <person name="Hameed A."/>
            <person name="Lodhi M."/>
            <person name="Johnson A."/>
            <person name="Chen E."/>
            <person name="Marra M."/>
            <person name="Martienssen R."/>
            <person name="McCombie W.R."/>
        </authorList>
    </citation>
    <scope>NUCLEOTIDE SEQUENCE [LARGE SCALE GENOMIC DNA]</scope>
    <source>
        <strain>cv. Columbia</strain>
    </source>
</reference>
<dbReference type="EMBL" id="AL161513">
    <property type="protein sequence ID" value="CAB78008.1"/>
    <property type="molecule type" value="Genomic_DNA"/>
</dbReference>
<protein>
    <submittedName>
        <fullName evidence="3">Uncharacterized protein AT4g08830</fullName>
    </submittedName>
</protein>
<gene>
    <name evidence="3" type="ordered locus">At4g08830</name>
</gene>
<reference evidence="2" key="2">
    <citation type="submission" date="2000-03" db="EMBL/GenBank/DDBJ databases">
        <authorList>
            <person name="Spiegel L.A."/>
            <person name="Huang E.N."/>
            <person name="Nascimento L.U."/>
            <person name="de la Bastide M."/>
            <person name="Vil D.M."/>
            <person name="Preston R.R."/>
            <person name="Matero A."/>
            <person name="Shah R."/>
            <person name="O'Shaughnessy A."/>
            <person name="Rodriguez M."/>
            <person name="Shekher M."/>
            <person name="Schutz K."/>
            <person name="See L.H."/>
            <person name="Swaby I."/>
            <person name="Habermann K."/>
            <person name="Dedhia N.N."/>
            <person name="Mewes H.W."/>
            <person name="Lemcke K."/>
            <person name="Mayer K.F.X."/>
        </authorList>
    </citation>
    <scope>NUCLEOTIDE SEQUENCE</scope>
</reference>
<name>Q9LDL8_ARATH</name>
<dbReference type="GO" id="GO:0003676">
    <property type="term" value="F:nucleic acid binding"/>
    <property type="evidence" value="ECO:0007669"/>
    <property type="project" value="InterPro"/>
</dbReference>
<organism evidence="3">
    <name type="scientific">Arabidopsis thaliana</name>
    <name type="common">Mouse-ear cress</name>
    <dbReference type="NCBI Taxonomy" id="3702"/>
    <lineage>
        <taxon>Eukaryota</taxon>
        <taxon>Viridiplantae</taxon>
        <taxon>Streptophyta</taxon>
        <taxon>Embryophyta</taxon>
        <taxon>Tracheophyta</taxon>
        <taxon>Spermatophyta</taxon>
        <taxon>Magnoliopsida</taxon>
        <taxon>eudicotyledons</taxon>
        <taxon>Gunneridae</taxon>
        <taxon>Pentapetalae</taxon>
        <taxon>rosids</taxon>
        <taxon>malvids</taxon>
        <taxon>Brassicales</taxon>
        <taxon>Brassicaceae</taxon>
        <taxon>Camelineae</taxon>
        <taxon>Arabidopsis</taxon>
    </lineage>
</organism>
<proteinExistence type="predicted"/>
<dbReference type="InterPro" id="IPR036397">
    <property type="entry name" value="RNaseH_sf"/>
</dbReference>
<evidence type="ECO:0000259" key="1">
    <source>
        <dbReference type="PROSITE" id="PS50879"/>
    </source>
</evidence>
<evidence type="ECO:0000313" key="3">
    <source>
        <dbReference type="EMBL" id="CAB82119.1"/>
    </source>
</evidence>
<dbReference type="PROSITE" id="PS50879">
    <property type="entry name" value="RNASE_H_1"/>
    <property type="match status" value="1"/>
</dbReference>
<dbReference type="Gene3D" id="3.30.420.10">
    <property type="entry name" value="Ribonuclease H-like superfamily/Ribonuclease H"/>
    <property type="match status" value="1"/>
</dbReference>
<dbReference type="AlphaFoldDB" id="Q9LDL8"/>
<sequence>MSPDSLEFGEWINRVSLIDMGFSGNKYTWKRGRVENTFVAKRLDRLKKWNRDVFGDVKKKKEELMREIQVVQDALDVHQSDDMLRKEEDLIKAFDKSREKWIALGDRNTNYFHTTTIIRRRQNRVERLHNEEGTWIFDAKELEALAVQYYQRLYSMDDVLQVVNPLPQDGLERLTREEVLSLNKPFLATEVEVAIRSMGKYKAPGPDGYQPIFYQSCWEVVGNSVIRFALDFFSSGILPPQTNDALVVLIPKVPKPERMNQFRPISLCNAIFKMITKMMVLRLKKVIGKLIGPSQSSFIPGRLSLDNIVVVQEAVHSLNRKKGRKERLCHMIDRAVAVKEWKSIGLSQGGPKISHICFADDLILFAEASVSQIRVIRRILETFCIASGQKVSLDKSKIFFSKNVSRDLEKLISKESGIKSTRELGKYLGMPILQRRINKDTFGEVLERVSSRLAGWKGRSLSFAGRLTLTKSVLSLIPIHTMSTISLPQSTLEGLDKLARVFLLGSSAEKKKLHLVAWDRVCLPKSEGGLGIRTSKCMNKALVSKVGWRLINDRYSLWARILRSKYRVGLREVVSRGSRWVVGNGRDILFWSDNWLSHEALINRAVIEIPNSEKELRVKDLWANGLGWKLDKIEPYISYHTRLELAAVVVDSVTGARDRLSWGYSADGVFTVKSAYRLLTEDHDPRPNMAAFFDRLWRVVALERVKTFLWHIGDTSVCQVCKGGDETILHVLKDCPSIAGIWRRLVQVQRSYDFFNGSLFGWLYVNLGMKNAETGYAWATLFAIVVWWSWKWRCGYVFGEVGKCRDRVKFFRDLAAEVSHAHAIHSQNGGLRTRVERLVAWKPPDGEWVKLNTDGASRGNLGLATTGGVLRDGIGHWCGGFALDIGVCSAPLAELWGVYYGLYMAWERRFTRVELEVDSELVVGFLTTGISDTHSLSFLVRLCHGFL</sequence>